<dbReference type="GO" id="GO:0016787">
    <property type="term" value="F:hydrolase activity"/>
    <property type="evidence" value="ECO:0007669"/>
    <property type="project" value="UniProtKB-KW"/>
</dbReference>
<dbReference type="EMBL" id="CP032416">
    <property type="protein sequence ID" value="AYD41341.1"/>
    <property type="molecule type" value="Genomic_DNA"/>
</dbReference>
<dbReference type="Pfam" id="PF04307">
    <property type="entry name" value="YdjM"/>
    <property type="match status" value="1"/>
</dbReference>
<accession>A0A386H6F3</accession>
<feature type="transmembrane region" description="Helical" evidence="1">
    <location>
        <begin position="140"/>
        <end position="159"/>
    </location>
</feature>
<evidence type="ECO:0000313" key="2">
    <source>
        <dbReference type="EMBL" id="AYD41341.1"/>
    </source>
</evidence>
<dbReference type="OrthoDB" id="1903633at2"/>
<dbReference type="KEGG" id="cfer:D4Z93_12875"/>
<keyword evidence="1" id="KW-0812">Transmembrane</keyword>
<evidence type="ECO:0000256" key="1">
    <source>
        <dbReference type="SAM" id="Phobius"/>
    </source>
</evidence>
<dbReference type="AlphaFoldDB" id="A0A386H6F3"/>
<protein>
    <submittedName>
        <fullName evidence="2">Metal-dependent hydrolase</fullName>
    </submittedName>
</protein>
<dbReference type="InterPro" id="IPR007404">
    <property type="entry name" value="YdjM-like"/>
</dbReference>
<keyword evidence="2" id="KW-0378">Hydrolase</keyword>
<sequence>MIFFGHLGLTTGAVKIGEKIGKYTDIDYRFVLIGAILPDLIDKPVGAVLFRSTFHNSRIFGHTVLFSTIIILLGIYQFKRNKNNSILFLGVGSAIHLILDSMWIYPHTLFWPYFGLRFPTRPEGQWVRSDLVRLVSDPKYYLSEFTGFIIIAHYFIRLIKNKNLKAFLKDGRL</sequence>
<keyword evidence="1" id="KW-1133">Transmembrane helix</keyword>
<gene>
    <name evidence="2" type="ORF">D4Z93_12875</name>
</gene>
<feature type="transmembrane region" description="Helical" evidence="1">
    <location>
        <begin position="85"/>
        <end position="105"/>
    </location>
</feature>
<reference evidence="2 3" key="1">
    <citation type="journal article" date="2019" name="Int. J. Syst. Evol. Microbiol.">
        <title>Clostridium fermenticellae sp. nov., isolated from the mud in a fermentation cellar for the production of the Chinese liquor, baijiu.</title>
        <authorList>
            <person name="Xu P.X."/>
            <person name="Chai L.J."/>
            <person name="Qiu T."/>
            <person name="Zhang X.J."/>
            <person name="Lu Z.M."/>
            <person name="Xiao C."/>
            <person name="Wang S.T."/>
            <person name="Shen C.H."/>
            <person name="Shi J.S."/>
            <person name="Xu Z.H."/>
        </authorList>
    </citation>
    <scope>NUCLEOTIDE SEQUENCE [LARGE SCALE GENOMIC DNA]</scope>
    <source>
        <strain evidence="2 3">JN500901</strain>
    </source>
</reference>
<organism evidence="2 3">
    <name type="scientific">Clostridium fermenticellae</name>
    <dbReference type="NCBI Taxonomy" id="2068654"/>
    <lineage>
        <taxon>Bacteria</taxon>
        <taxon>Bacillati</taxon>
        <taxon>Bacillota</taxon>
        <taxon>Clostridia</taxon>
        <taxon>Eubacteriales</taxon>
        <taxon>Clostridiaceae</taxon>
        <taxon>Clostridium</taxon>
    </lineage>
</organism>
<keyword evidence="3" id="KW-1185">Reference proteome</keyword>
<feature type="transmembrane region" description="Helical" evidence="1">
    <location>
        <begin position="59"/>
        <end position="78"/>
    </location>
</feature>
<proteinExistence type="predicted"/>
<evidence type="ECO:0000313" key="3">
    <source>
        <dbReference type="Proteomes" id="UP000266301"/>
    </source>
</evidence>
<dbReference type="RefSeq" id="WP_119974085.1">
    <property type="nucleotide sequence ID" value="NZ_CP032416.1"/>
</dbReference>
<name>A0A386H6F3_9CLOT</name>
<dbReference type="Proteomes" id="UP000266301">
    <property type="component" value="Chromosome"/>
</dbReference>
<keyword evidence="1" id="KW-0472">Membrane</keyword>